<dbReference type="InterPro" id="IPR050464">
    <property type="entry name" value="Zeta_carotene_desat/Oxidored"/>
</dbReference>
<comment type="caution">
    <text evidence="2">The sequence shown here is derived from an EMBL/GenBank/DDBJ whole genome shotgun (WGS) entry which is preliminary data.</text>
</comment>
<accession>A0ABS0S907</accession>
<name>A0ABS0S907_9HYPH</name>
<dbReference type="NCBIfam" id="NF005560">
    <property type="entry name" value="PRK07233.1"/>
    <property type="match status" value="1"/>
</dbReference>
<dbReference type="PANTHER" id="PTHR42923:SF46">
    <property type="entry name" value="AMINE OXIDASE"/>
    <property type="match status" value="1"/>
</dbReference>
<dbReference type="InterPro" id="IPR002937">
    <property type="entry name" value="Amino_oxidase"/>
</dbReference>
<dbReference type="Gene3D" id="3.90.660.20">
    <property type="entry name" value="Protoporphyrinogen oxidase, mitochondrial, domain 2"/>
    <property type="match status" value="1"/>
</dbReference>
<reference evidence="2 3" key="1">
    <citation type="submission" date="2020-10" db="EMBL/GenBank/DDBJ databases">
        <title>Aquamicrobium zhengzhouensis sp. nov., a exopolysaccharide producing bacterium isolated from farmland soil.</title>
        <authorList>
            <person name="Wang X."/>
        </authorList>
    </citation>
    <scope>NUCLEOTIDE SEQUENCE [LARGE SCALE GENOMIC DNA]</scope>
    <source>
        <strain evidence="3">cd-1</strain>
    </source>
</reference>
<protein>
    <submittedName>
        <fullName evidence="2">NAD(P)/FAD-dependent oxidoreductase</fullName>
    </submittedName>
</protein>
<proteinExistence type="predicted"/>
<feature type="domain" description="Amine oxidase" evidence="1">
    <location>
        <begin position="15"/>
        <end position="371"/>
    </location>
</feature>
<dbReference type="SUPFAM" id="SSF51905">
    <property type="entry name" value="FAD/NAD(P)-binding domain"/>
    <property type="match status" value="1"/>
</dbReference>
<dbReference type="Gene3D" id="1.10.3110.10">
    <property type="entry name" value="protoporphyrinogen ix oxidase, domain 3"/>
    <property type="match status" value="1"/>
</dbReference>
<sequence>MARERWCIVGGGMLGLALAHKLARQDREITILEASDRFGGLADAWTVGPVTWDRHYHVTLMSDLHMRDLLKDIGLADDMNWRTTRTDFYENSRFHPLNNAIDFLRFPPLGLIDKARLAFTILYASRLKNGVALESIPVAAWLKKLSGECTYERIWKPLLRAKLGENHKIVSASFIWSVINRFYSARRAGIEKEMFGYVTGGYKRIIDTLVADLESRGVICRESAPVREISQSPHGISVRTSVGTDTFDRVVVTVPGDHAARMCAALTQHERDRLDALRYQGVVCASVVLKKPLRGRYLTYVADETVPFTGVIEMTAVVDPETFNGLSLVYLPHYLPADHPLFDESEEVLRENCISNLKRMYPHITDDDVVAFRVSRARNVMAVQALNYSKAVPPMETSVPGLHIVNSAQIINGNLNVDEAIGLADRAVPQLQRLAAAPALPDAANNNPPLAIPAE</sequence>
<gene>
    <name evidence="2" type="ORF">IOD40_03725</name>
</gene>
<keyword evidence="3" id="KW-1185">Reference proteome</keyword>
<evidence type="ECO:0000259" key="1">
    <source>
        <dbReference type="Pfam" id="PF01593"/>
    </source>
</evidence>
<evidence type="ECO:0000313" key="3">
    <source>
        <dbReference type="Proteomes" id="UP000601789"/>
    </source>
</evidence>
<dbReference type="Proteomes" id="UP000601789">
    <property type="component" value="Unassembled WGS sequence"/>
</dbReference>
<organism evidence="2 3">
    <name type="scientific">Aquamicrobium zhengzhouense</name>
    <dbReference type="NCBI Taxonomy" id="2781738"/>
    <lineage>
        <taxon>Bacteria</taxon>
        <taxon>Pseudomonadati</taxon>
        <taxon>Pseudomonadota</taxon>
        <taxon>Alphaproteobacteria</taxon>
        <taxon>Hyphomicrobiales</taxon>
        <taxon>Phyllobacteriaceae</taxon>
        <taxon>Aquamicrobium</taxon>
    </lineage>
</organism>
<dbReference type="InterPro" id="IPR036188">
    <property type="entry name" value="FAD/NAD-bd_sf"/>
</dbReference>
<dbReference type="PANTHER" id="PTHR42923">
    <property type="entry name" value="PROTOPORPHYRINOGEN OXIDASE"/>
    <property type="match status" value="1"/>
</dbReference>
<dbReference type="EMBL" id="JADGMQ010000002">
    <property type="protein sequence ID" value="MBI1619774.1"/>
    <property type="molecule type" value="Genomic_DNA"/>
</dbReference>
<evidence type="ECO:0000313" key="2">
    <source>
        <dbReference type="EMBL" id="MBI1619774.1"/>
    </source>
</evidence>
<dbReference type="RefSeq" id="WP_198474482.1">
    <property type="nucleotide sequence ID" value="NZ_JADGMQ010000002.1"/>
</dbReference>
<dbReference type="Gene3D" id="3.50.50.60">
    <property type="entry name" value="FAD/NAD(P)-binding domain"/>
    <property type="match status" value="1"/>
</dbReference>
<dbReference type="Pfam" id="PF01593">
    <property type="entry name" value="Amino_oxidase"/>
    <property type="match status" value="1"/>
</dbReference>